<evidence type="ECO:0000256" key="1">
    <source>
        <dbReference type="SAM" id="Phobius"/>
    </source>
</evidence>
<proteinExistence type="predicted"/>
<dbReference type="KEGG" id="wfu:AXE80_11095"/>
<protein>
    <submittedName>
        <fullName evidence="2">Uncharacterized protein</fullName>
    </submittedName>
</protein>
<keyword evidence="1" id="KW-0812">Transmembrane</keyword>
<dbReference type="Proteomes" id="UP000092967">
    <property type="component" value="Chromosome"/>
</dbReference>
<name>A0A1B1Y7S3_9FLAO</name>
<feature type="transmembrane region" description="Helical" evidence="1">
    <location>
        <begin position="6"/>
        <end position="23"/>
    </location>
</feature>
<keyword evidence="3" id="KW-1185">Reference proteome</keyword>
<dbReference type="RefSeq" id="WP_206208123.1">
    <property type="nucleotide sequence ID" value="NZ_CP014224.1"/>
</dbReference>
<keyword evidence="1" id="KW-1133">Transmembrane helix</keyword>
<feature type="transmembrane region" description="Helical" evidence="1">
    <location>
        <begin position="43"/>
        <end position="61"/>
    </location>
</feature>
<dbReference type="STRING" id="1790137.AXE80_11095"/>
<gene>
    <name evidence="2" type="ORF">AXE80_11095</name>
</gene>
<dbReference type="EMBL" id="CP014224">
    <property type="protein sequence ID" value="ANW96789.1"/>
    <property type="molecule type" value="Genomic_DNA"/>
</dbReference>
<dbReference type="AlphaFoldDB" id="A0A1B1Y7S3"/>
<reference evidence="2 3" key="1">
    <citation type="submission" date="2016-02" db="EMBL/GenBank/DDBJ databases">
        <authorList>
            <person name="Wen L."/>
            <person name="He K."/>
            <person name="Yang H."/>
        </authorList>
    </citation>
    <scope>NUCLEOTIDE SEQUENCE [LARGE SCALE GENOMIC DNA]</scope>
    <source>
        <strain evidence="2 3">CZ1127</strain>
    </source>
</reference>
<accession>A0A1B1Y7S3</accession>
<keyword evidence="1" id="KW-0472">Membrane</keyword>
<evidence type="ECO:0000313" key="3">
    <source>
        <dbReference type="Proteomes" id="UP000092967"/>
    </source>
</evidence>
<organism evidence="2 3">
    <name type="scientific">Wenyingzhuangia fucanilytica</name>
    <dbReference type="NCBI Taxonomy" id="1790137"/>
    <lineage>
        <taxon>Bacteria</taxon>
        <taxon>Pseudomonadati</taxon>
        <taxon>Bacteroidota</taxon>
        <taxon>Flavobacteriia</taxon>
        <taxon>Flavobacteriales</taxon>
        <taxon>Flavobacteriaceae</taxon>
        <taxon>Wenyingzhuangia</taxon>
    </lineage>
</organism>
<evidence type="ECO:0000313" key="2">
    <source>
        <dbReference type="EMBL" id="ANW96789.1"/>
    </source>
</evidence>
<sequence>MFSTGQIYFAIFFVIAFTIAMVWSYRKDLQRHKHYYKNTAIKVFIAGILVTISFILIRLALK</sequence>